<protein>
    <submittedName>
        <fullName evidence="1">Uncharacterized protein</fullName>
    </submittedName>
</protein>
<evidence type="ECO:0000313" key="1">
    <source>
        <dbReference type="EMBL" id="KAB2797357.1"/>
    </source>
</evidence>
<proteinExistence type="predicted"/>
<evidence type="ECO:0000313" key="2">
    <source>
        <dbReference type="Proteomes" id="UP000441102"/>
    </source>
</evidence>
<organism evidence="1 2">
    <name type="scientific">Brucella anthropi</name>
    <name type="common">Ochrobactrum anthropi</name>
    <dbReference type="NCBI Taxonomy" id="529"/>
    <lineage>
        <taxon>Bacteria</taxon>
        <taxon>Pseudomonadati</taxon>
        <taxon>Pseudomonadota</taxon>
        <taxon>Alphaproteobacteria</taxon>
        <taxon>Hyphomicrobiales</taxon>
        <taxon>Brucellaceae</taxon>
        <taxon>Brucella/Ochrobactrum group</taxon>
        <taxon>Brucella</taxon>
    </lineage>
</organism>
<sequence length="110" mass="12635">MAITEQEAEHGFTFYTYTYGDDPAQSARQFYESLEEARKDLVSFRNSLIKDGNREQPLRDMKIVQLRTKPVSRRALVELFNGMHGSDFGGFIRSCNIVEVVSEPQLQLSQ</sequence>
<dbReference type="AlphaFoldDB" id="A0A011TLY4"/>
<comment type="caution">
    <text evidence="1">The sequence shown here is derived from an EMBL/GenBank/DDBJ whole genome shotgun (WGS) entry which is preliminary data.</text>
</comment>
<dbReference type="Proteomes" id="UP000441102">
    <property type="component" value="Unassembled WGS sequence"/>
</dbReference>
<dbReference type="EMBL" id="WBWX01000004">
    <property type="protein sequence ID" value="KAB2797357.1"/>
    <property type="molecule type" value="Genomic_DNA"/>
</dbReference>
<gene>
    <name evidence="1" type="ORF">F9L06_13625</name>
</gene>
<dbReference type="RefSeq" id="WP_036587025.1">
    <property type="nucleotide sequence ID" value="NZ_CP158787.1"/>
</dbReference>
<name>A0A011TLY4_BRUAN</name>
<reference evidence="1 2" key="1">
    <citation type="submission" date="2019-09" db="EMBL/GenBank/DDBJ databases">
        <title>Taxonomic organization of the family Brucellaceae based on a phylogenomic approach.</title>
        <authorList>
            <person name="Leclercq S."/>
            <person name="Cloeckaert A."/>
            <person name="Zygmunt M.S."/>
        </authorList>
    </citation>
    <scope>NUCLEOTIDE SEQUENCE [LARGE SCALE GENOMIC DNA]</scope>
    <source>
        <strain evidence="1 2">CCUG 34461</strain>
    </source>
</reference>
<accession>A0A011TLY4</accession>